<dbReference type="GO" id="GO:0051301">
    <property type="term" value="P:cell division"/>
    <property type="evidence" value="ECO:0007669"/>
    <property type="project" value="InterPro"/>
</dbReference>
<dbReference type="SMART" id="SM00842">
    <property type="entry name" value="FtsA"/>
    <property type="match status" value="1"/>
</dbReference>
<accession>A0A423PT00</accession>
<keyword evidence="3" id="KW-1185">Reference proteome</keyword>
<dbReference type="SUPFAM" id="SSF53067">
    <property type="entry name" value="Actin-like ATPase domain"/>
    <property type="match status" value="2"/>
</dbReference>
<dbReference type="InterPro" id="IPR050696">
    <property type="entry name" value="FtsA/MreB"/>
</dbReference>
<organism evidence="2 3">
    <name type="scientific">Salinisphaera orenii MK-B5</name>
    <dbReference type="NCBI Taxonomy" id="856730"/>
    <lineage>
        <taxon>Bacteria</taxon>
        <taxon>Pseudomonadati</taxon>
        <taxon>Pseudomonadota</taxon>
        <taxon>Gammaproteobacteria</taxon>
        <taxon>Salinisphaerales</taxon>
        <taxon>Salinisphaeraceae</taxon>
        <taxon>Salinisphaera</taxon>
    </lineage>
</organism>
<dbReference type="PIRSF" id="PIRSF019169">
    <property type="entry name" value="PilM"/>
    <property type="match status" value="1"/>
</dbReference>
<gene>
    <name evidence="2" type="ORF">SAOR_05340</name>
</gene>
<protein>
    <submittedName>
        <fullName evidence="2">Pilus assembly protein PilM</fullName>
    </submittedName>
</protein>
<dbReference type="Proteomes" id="UP000283993">
    <property type="component" value="Unassembled WGS sequence"/>
</dbReference>
<dbReference type="Gene3D" id="3.30.420.40">
    <property type="match status" value="2"/>
</dbReference>
<dbReference type="Pfam" id="PF11104">
    <property type="entry name" value="PilM_2"/>
    <property type="match status" value="1"/>
</dbReference>
<dbReference type="RefSeq" id="WP_185015561.1">
    <property type="nucleotide sequence ID" value="NZ_AYKH01000008.1"/>
</dbReference>
<sequence length="345" mass="37026">MGVDISASRIRLLELDGRGDTHRVLSYASEPLPAEAIANEQIVDAEAVAASMKRALERSGSRTRRAAIAVSGPAVISKIIDMPAELGDAEIEQQIAFDAEQYIPHPKEEVNLDFQVLERDTNNPDVNRVLLVACRRDHVEAHVGAMEMAGLEVCIVDIETYALQNACSLLIEQSPALAAAGANVAVFDLGAQQTRLSVSHGGRNVYSRELSFGGRQLAGDLLERHDLSEIDQLRGRLRTGEIAPEAIADEVGEFAHRAAGQIERALQFYMSAGSQEETIDQVVLVGGTTLFPGIEEAVASRLSWPATVGNPLAGMLAGTAARRNHVDYDGPALMVATGLAMRSVR</sequence>
<reference evidence="2 3" key="1">
    <citation type="submission" date="2013-10" db="EMBL/GenBank/DDBJ databases">
        <title>Salinisphaera orenii MK-B5 Genome Sequencing.</title>
        <authorList>
            <person name="Lai Q."/>
            <person name="Li C."/>
            <person name="Shao Z."/>
        </authorList>
    </citation>
    <scope>NUCLEOTIDE SEQUENCE [LARGE SCALE GENOMIC DNA]</scope>
    <source>
        <strain evidence="2 3">MK-B5</strain>
    </source>
</reference>
<evidence type="ECO:0000313" key="3">
    <source>
        <dbReference type="Proteomes" id="UP000283993"/>
    </source>
</evidence>
<dbReference type="PANTHER" id="PTHR32432">
    <property type="entry name" value="CELL DIVISION PROTEIN FTSA-RELATED"/>
    <property type="match status" value="1"/>
</dbReference>
<dbReference type="EMBL" id="AYKH01000008">
    <property type="protein sequence ID" value="ROO28682.1"/>
    <property type="molecule type" value="Genomic_DNA"/>
</dbReference>
<feature type="domain" description="SHS2" evidence="1">
    <location>
        <begin position="2"/>
        <end position="167"/>
    </location>
</feature>
<dbReference type="Gene3D" id="3.30.1490.300">
    <property type="match status" value="1"/>
</dbReference>
<dbReference type="InterPro" id="IPR043129">
    <property type="entry name" value="ATPase_NBD"/>
</dbReference>
<dbReference type="PANTHER" id="PTHR32432:SF3">
    <property type="entry name" value="ETHANOLAMINE UTILIZATION PROTEIN EUTJ"/>
    <property type="match status" value="1"/>
</dbReference>
<comment type="caution">
    <text evidence="2">The sequence shown here is derived from an EMBL/GenBank/DDBJ whole genome shotgun (WGS) entry which is preliminary data.</text>
</comment>
<evidence type="ECO:0000313" key="2">
    <source>
        <dbReference type="EMBL" id="ROO28682.1"/>
    </source>
</evidence>
<dbReference type="CDD" id="cd24049">
    <property type="entry name" value="ASKHA_NBD_PilM"/>
    <property type="match status" value="1"/>
</dbReference>
<dbReference type="InterPro" id="IPR003494">
    <property type="entry name" value="SHS2_FtsA"/>
</dbReference>
<evidence type="ECO:0000259" key="1">
    <source>
        <dbReference type="SMART" id="SM00842"/>
    </source>
</evidence>
<dbReference type="InterPro" id="IPR005883">
    <property type="entry name" value="PilM"/>
</dbReference>
<dbReference type="AlphaFoldDB" id="A0A423PT00"/>
<proteinExistence type="predicted"/>
<dbReference type="NCBIfam" id="TIGR01175">
    <property type="entry name" value="pilM"/>
    <property type="match status" value="1"/>
</dbReference>
<name>A0A423PT00_9GAMM</name>